<dbReference type="Proteomes" id="UP000188268">
    <property type="component" value="Unassembled WGS sequence"/>
</dbReference>
<feature type="compositionally biased region" description="Basic and acidic residues" evidence="1">
    <location>
        <begin position="10"/>
        <end position="20"/>
    </location>
</feature>
<feature type="region of interest" description="Disordered" evidence="1">
    <location>
        <begin position="1"/>
        <end position="20"/>
    </location>
</feature>
<name>A0A1R3GVZ2_COCAP</name>
<sequence length="20" mass="2168">MAPRGVHRSVGTEKADRPTC</sequence>
<evidence type="ECO:0000256" key="1">
    <source>
        <dbReference type="SAM" id="MobiDB-lite"/>
    </source>
</evidence>
<dbReference type="Gramene" id="OMO62170">
    <property type="protein sequence ID" value="OMO62170"/>
    <property type="gene ID" value="CCACVL1_22992"/>
</dbReference>
<reference evidence="2 3" key="1">
    <citation type="submission" date="2013-09" db="EMBL/GenBank/DDBJ databases">
        <title>Corchorus capsularis genome sequencing.</title>
        <authorList>
            <person name="Alam M."/>
            <person name="Haque M.S."/>
            <person name="Islam M.S."/>
            <person name="Emdad E.M."/>
            <person name="Islam M.M."/>
            <person name="Ahmed B."/>
            <person name="Halim A."/>
            <person name="Hossen Q.M.M."/>
            <person name="Hossain M.Z."/>
            <person name="Ahmed R."/>
            <person name="Khan M.M."/>
            <person name="Islam R."/>
            <person name="Rashid M.M."/>
            <person name="Khan S.A."/>
            <person name="Rahman M.S."/>
            <person name="Alam M."/>
        </authorList>
    </citation>
    <scope>NUCLEOTIDE SEQUENCE [LARGE SCALE GENOMIC DNA]</scope>
    <source>
        <strain evidence="3">cv. CVL-1</strain>
        <tissue evidence="2">Whole seedling</tissue>
    </source>
</reference>
<protein>
    <submittedName>
        <fullName evidence="2">Uncharacterized protein</fullName>
    </submittedName>
</protein>
<accession>A0A1R3GVZ2</accession>
<evidence type="ECO:0000313" key="2">
    <source>
        <dbReference type="EMBL" id="OMO62170.1"/>
    </source>
</evidence>
<evidence type="ECO:0000313" key="3">
    <source>
        <dbReference type="Proteomes" id="UP000188268"/>
    </source>
</evidence>
<organism evidence="2 3">
    <name type="scientific">Corchorus capsularis</name>
    <name type="common">Jute</name>
    <dbReference type="NCBI Taxonomy" id="210143"/>
    <lineage>
        <taxon>Eukaryota</taxon>
        <taxon>Viridiplantae</taxon>
        <taxon>Streptophyta</taxon>
        <taxon>Embryophyta</taxon>
        <taxon>Tracheophyta</taxon>
        <taxon>Spermatophyta</taxon>
        <taxon>Magnoliopsida</taxon>
        <taxon>eudicotyledons</taxon>
        <taxon>Gunneridae</taxon>
        <taxon>Pentapetalae</taxon>
        <taxon>rosids</taxon>
        <taxon>malvids</taxon>
        <taxon>Malvales</taxon>
        <taxon>Malvaceae</taxon>
        <taxon>Grewioideae</taxon>
        <taxon>Apeibeae</taxon>
        <taxon>Corchorus</taxon>
    </lineage>
</organism>
<keyword evidence="3" id="KW-1185">Reference proteome</keyword>
<proteinExistence type="predicted"/>
<dbReference type="EMBL" id="AWWV01013311">
    <property type="protein sequence ID" value="OMO62170.1"/>
    <property type="molecule type" value="Genomic_DNA"/>
</dbReference>
<dbReference type="AlphaFoldDB" id="A0A1R3GVZ2"/>
<comment type="caution">
    <text evidence="2">The sequence shown here is derived from an EMBL/GenBank/DDBJ whole genome shotgun (WGS) entry which is preliminary data.</text>
</comment>
<gene>
    <name evidence="2" type="ORF">CCACVL1_22992</name>
</gene>